<feature type="compositionally biased region" description="Polar residues" evidence="1">
    <location>
        <begin position="68"/>
        <end position="90"/>
    </location>
</feature>
<name>A0A6J2Y3K0_SITOR</name>
<evidence type="ECO:0000313" key="3">
    <source>
        <dbReference type="Proteomes" id="UP000504635"/>
    </source>
</evidence>
<evidence type="ECO:0000313" key="4">
    <source>
        <dbReference type="RefSeq" id="XP_030757585.1"/>
    </source>
</evidence>
<dbReference type="RefSeq" id="XP_030757585.1">
    <property type="nucleotide sequence ID" value="XM_030901725.1"/>
</dbReference>
<dbReference type="PANTHER" id="PTHR47595:SF1">
    <property type="entry name" value="MYB_SANT-LIKE DNA-BINDING DOMAIN-CONTAINING PROTEIN"/>
    <property type="match status" value="1"/>
</dbReference>
<dbReference type="Proteomes" id="UP000504635">
    <property type="component" value="Unplaced"/>
</dbReference>
<organism evidence="3 4">
    <name type="scientific">Sitophilus oryzae</name>
    <name type="common">Rice weevil</name>
    <name type="synonym">Curculio oryzae</name>
    <dbReference type="NCBI Taxonomy" id="7048"/>
    <lineage>
        <taxon>Eukaryota</taxon>
        <taxon>Metazoa</taxon>
        <taxon>Ecdysozoa</taxon>
        <taxon>Arthropoda</taxon>
        <taxon>Hexapoda</taxon>
        <taxon>Insecta</taxon>
        <taxon>Pterygota</taxon>
        <taxon>Neoptera</taxon>
        <taxon>Endopterygota</taxon>
        <taxon>Coleoptera</taxon>
        <taxon>Polyphaga</taxon>
        <taxon>Cucujiformia</taxon>
        <taxon>Curculionidae</taxon>
        <taxon>Dryophthorinae</taxon>
        <taxon>Sitophilus</taxon>
    </lineage>
</organism>
<dbReference type="GeneID" id="115883360"/>
<dbReference type="OrthoDB" id="6783403at2759"/>
<dbReference type="Pfam" id="PF13837">
    <property type="entry name" value="Myb_DNA-bind_4"/>
    <property type="match status" value="1"/>
</dbReference>
<dbReference type="InterPro" id="IPR044822">
    <property type="entry name" value="Myb_DNA-bind_4"/>
</dbReference>
<reference evidence="4" key="1">
    <citation type="submission" date="2025-08" db="UniProtKB">
        <authorList>
            <consortium name="RefSeq"/>
        </authorList>
    </citation>
    <scope>IDENTIFICATION</scope>
    <source>
        <tissue evidence="4">Gonads</tissue>
    </source>
</reference>
<accession>A0A6J2Y3K0</accession>
<feature type="region of interest" description="Disordered" evidence="1">
    <location>
        <begin position="205"/>
        <end position="237"/>
    </location>
</feature>
<feature type="region of interest" description="Disordered" evidence="1">
    <location>
        <begin position="67"/>
        <end position="90"/>
    </location>
</feature>
<dbReference type="PANTHER" id="PTHR47595">
    <property type="entry name" value="HEAT SHOCK 70 KDA PROTEIN 14"/>
    <property type="match status" value="1"/>
</dbReference>
<dbReference type="InParanoid" id="A0A6J2Y3K0"/>
<dbReference type="KEGG" id="soy:115883360"/>
<proteinExistence type="predicted"/>
<gene>
    <name evidence="4" type="primary">LOC115883360</name>
</gene>
<protein>
    <submittedName>
        <fullName evidence="4">Uncharacterized protein LOC115883360</fullName>
    </submittedName>
</protein>
<dbReference type="AlphaFoldDB" id="A0A6J2Y3K0"/>
<feature type="compositionally biased region" description="Acidic residues" evidence="1">
    <location>
        <begin position="210"/>
        <end position="219"/>
    </location>
</feature>
<keyword evidence="3" id="KW-1185">Reference proteome</keyword>
<evidence type="ECO:0000256" key="1">
    <source>
        <dbReference type="SAM" id="MobiDB-lite"/>
    </source>
</evidence>
<sequence>MVVSTKGIDYKWLLKFLTYFNNSILDNELANRVLQREIERKNRLAAFRYLKDQASADLAMCSVGDKGNASTVPEKSGSSETDATTESIPDECSSLSNRWSDSEIKLLLENYRNNIVKLKDKKFRSKSIYSEIAKNFPRFTEAQVETKLKNLKKTYKVILDNSKSTGRGKITWSHFDQMHDIFGSDPENKPISIASSSSGFKICKKRENNSEDTDDETELMETPKRKKTKTESTEPEWFNKFREEMKERHNERMALETQFLTLFKAMVDKN</sequence>
<feature type="domain" description="Myb/SANT-like DNA-binding" evidence="2">
    <location>
        <begin position="96"/>
        <end position="181"/>
    </location>
</feature>
<evidence type="ECO:0000259" key="2">
    <source>
        <dbReference type="Pfam" id="PF13837"/>
    </source>
</evidence>